<gene>
    <name evidence="11" type="ORF">KK083_10330</name>
</gene>
<dbReference type="EMBL" id="JAHESF010000008">
    <property type="protein sequence ID" value="MBT1697274.1"/>
    <property type="molecule type" value="Genomic_DNA"/>
</dbReference>
<keyword evidence="6 10" id="KW-1133">Transmembrane helix</keyword>
<proteinExistence type="predicted"/>
<accession>A0AAP2DNG2</accession>
<evidence type="ECO:0000256" key="8">
    <source>
        <dbReference type="ARBA" id="ARBA00023136"/>
    </source>
</evidence>
<dbReference type="Proteomes" id="UP001319200">
    <property type="component" value="Unassembled WGS sequence"/>
</dbReference>
<dbReference type="PANTHER" id="PTHR43298">
    <property type="entry name" value="MULTIDRUG RESISTANCE PROTEIN NORM-RELATED"/>
    <property type="match status" value="1"/>
</dbReference>
<keyword evidence="7" id="KW-0406">Ion transport</keyword>
<feature type="transmembrane region" description="Helical" evidence="10">
    <location>
        <begin position="355"/>
        <end position="376"/>
    </location>
</feature>
<reference evidence="11 12" key="1">
    <citation type="submission" date="2021-05" db="EMBL/GenBank/DDBJ databases">
        <title>A Polyphasic approach of four new species of the genus Ohtaekwangia: Ohtaekwangia histidinii sp. nov., Ohtaekwangia cretensis sp. nov., Ohtaekwangia indiensis sp. nov., Ohtaekwangia reichenbachii sp. nov. from diverse environment.</title>
        <authorList>
            <person name="Octaviana S."/>
        </authorList>
    </citation>
    <scope>NUCLEOTIDE SEQUENCE [LARGE SCALE GENOMIC DNA]</scope>
    <source>
        <strain evidence="11 12">PWU4</strain>
    </source>
</reference>
<dbReference type="GO" id="GO:0006811">
    <property type="term" value="P:monoatomic ion transport"/>
    <property type="evidence" value="ECO:0007669"/>
    <property type="project" value="UniProtKB-KW"/>
</dbReference>
<dbReference type="PANTHER" id="PTHR43298:SF2">
    <property type="entry name" value="FMN_FAD EXPORTER YEEO-RELATED"/>
    <property type="match status" value="1"/>
</dbReference>
<keyword evidence="8 10" id="KW-0472">Membrane</keyword>
<dbReference type="GO" id="GO:0042910">
    <property type="term" value="F:xenobiotic transmembrane transporter activity"/>
    <property type="evidence" value="ECO:0007669"/>
    <property type="project" value="InterPro"/>
</dbReference>
<evidence type="ECO:0000256" key="10">
    <source>
        <dbReference type="SAM" id="Phobius"/>
    </source>
</evidence>
<dbReference type="GO" id="GO:0015297">
    <property type="term" value="F:antiporter activity"/>
    <property type="evidence" value="ECO:0007669"/>
    <property type="project" value="UniProtKB-KW"/>
</dbReference>
<evidence type="ECO:0000256" key="6">
    <source>
        <dbReference type="ARBA" id="ARBA00022989"/>
    </source>
</evidence>
<evidence type="ECO:0000256" key="3">
    <source>
        <dbReference type="ARBA" id="ARBA00022449"/>
    </source>
</evidence>
<keyword evidence="4" id="KW-1003">Cell membrane</keyword>
<evidence type="ECO:0000313" key="11">
    <source>
        <dbReference type="EMBL" id="MBT1697274.1"/>
    </source>
</evidence>
<feature type="transmembrane region" description="Helical" evidence="10">
    <location>
        <begin position="85"/>
        <end position="108"/>
    </location>
</feature>
<evidence type="ECO:0000313" key="12">
    <source>
        <dbReference type="Proteomes" id="UP001319200"/>
    </source>
</evidence>
<comment type="caution">
    <text evidence="11">The sequence shown here is derived from an EMBL/GenBank/DDBJ whole genome shotgun (WGS) entry which is preliminary data.</text>
</comment>
<evidence type="ECO:0000256" key="5">
    <source>
        <dbReference type="ARBA" id="ARBA00022692"/>
    </source>
</evidence>
<feature type="transmembrane region" description="Helical" evidence="10">
    <location>
        <begin position="52"/>
        <end position="73"/>
    </location>
</feature>
<dbReference type="PIRSF" id="PIRSF006603">
    <property type="entry name" value="DinF"/>
    <property type="match status" value="1"/>
</dbReference>
<feature type="transmembrane region" description="Helical" evidence="10">
    <location>
        <begin position="388"/>
        <end position="409"/>
    </location>
</feature>
<feature type="transmembrane region" description="Helical" evidence="10">
    <location>
        <begin position="160"/>
        <end position="181"/>
    </location>
</feature>
<keyword evidence="3" id="KW-0050">Antiport</keyword>
<keyword evidence="12" id="KW-1185">Reference proteome</keyword>
<dbReference type="CDD" id="cd13133">
    <property type="entry name" value="MATE_like_7"/>
    <property type="match status" value="1"/>
</dbReference>
<name>A0AAP2DNG2_9BACT</name>
<organism evidence="11 12">
    <name type="scientific">Chryseosolibacter histidini</name>
    <dbReference type="NCBI Taxonomy" id="2782349"/>
    <lineage>
        <taxon>Bacteria</taxon>
        <taxon>Pseudomonadati</taxon>
        <taxon>Bacteroidota</taxon>
        <taxon>Cytophagia</taxon>
        <taxon>Cytophagales</taxon>
        <taxon>Chryseotaleaceae</taxon>
        <taxon>Chryseosolibacter</taxon>
    </lineage>
</organism>
<sequence>MELRIGTGYRQILGLALPISLAMLVPQINFITNNIFLSGLGQQELASAGITGVYYLIFAVVGNGLNNGLQALIARRAGQNLPKEIGKLFFHGVWIALAIAGLGILITYTAAPGVLRATIHDKGIAEQVIDFLMIRIWGLPLLYLYAMRNALLVGTNQTRFLVWGTLSEAVTNIVLDYGLIYGKLGLPELGFNGAAYASIIAEGTGLLVIYAVIHFKGIHKSFAFFEDVKWDAAVSKLILVKSSPLIVQYGISIMSWEYFYILIEHHGERALAISNTMRNIFGLFGIFSWAFASAANTMVSNIIGQGKEDEVLPLIRRIVTVSFSISLILFLMLNYRPEWFLSFYGQGDDFIRDAIPVIRIVSLALLMMSFGTIWLNSVTGTGNTSVNLGIELVTIVIYCLYVYLTLEYFNMSIVWGWASEWVYWLSMFTMAFFYMRSGRWKGKKMM</sequence>
<dbReference type="Pfam" id="PF01554">
    <property type="entry name" value="MatE"/>
    <property type="match status" value="2"/>
</dbReference>
<evidence type="ECO:0000256" key="7">
    <source>
        <dbReference type="ARBA" id="ARBA00023065"/>
    </source>
</evidence>
<feature type="transmembrane region" description="Helical" evidence="10">
    <location>
        <begin position="128"/>
        <end position="148"/>
    </location>
</feature>
<evidence type="ECO:0000256" key="2">
    <source>
        <dbReference type="ARBA" id="ARBA00022448"/>
    </source>
</evidence>
<feature type="transmembrane region" description="Helical" evidence="10">
    <location>
        <begin position="315"/>
        <end position="335"/>
    </location>
</feature>
<dbReference type="InterPro" id="IPR002528">
    <property type="entry name" value="MATE_fam"/>
</dbReference>
<dbReference type="GO" id="GO:0005886">
    <property type="term" value="C:plasma membrane"/>
    <property type="evidence" value="ECO:0007669"/>
    <property type="project" value="UniProtKB-SubCell"/>
</dbReference>
<evidence type="ECO:0000256" key="4">
    <source>
        <dbReference type="ARBA" id="ARBA00022475"/>
    </source>
</evidence>
<protein>
    <recommendedName>
        <fullName evidence="9">Multidrug-efflux transporter</fullName>
    </recommendedName>
</protein>
<feature type="transmembrane region" description="Helical" evidence="10">
    <location>
        <begin position="12"/>
        <end position="32"/>
    </location>
</feature>
<dbReference type="InterPro" id="IPR050222">
    <property type="entry name" value="MATE_MdtK"/>
</dbReference>
<comment type="subcellular location">
    <subcellularLocation>
        <location evidence="1">Cell membrane</location>
        <topology evidence="1">Multi-pass membrane protein</topology>
    </subcellularLocation>
</comment>
<evidence type="ECO:0000256" key="9">
    <source>
        <dbReference type="ARBA" id="ARBA00031636"/>
    </source>
</evidence>
<feature type="transmembrane region" description="Helical" evidence="10">
    <location>
        <begin position="193"/>
        <end position="213"/>
    </location>
</feature>
<dbReference type="InterPro" id="IPR048279">
    <property type="entry name" value="MdtK-like"/>
</dbReference>
<feature type="transmembrane region" description="Helical" evidence="10">
    <location>
        <begin position="283"/>
        <end position="303"/>
    </location>
</feature>
<keyword evidence="5 10" id="KW-0812">Transmembrane</keyword>
<dbReference type="RefSeq" id="WP_254163144.1">
    <property type="nucleotide sequence ID" value="NZ_JAHESF010000008.1"/>
</dbReference>
<dbReference type="AlphaFoldDB" id="A0AAP2DNG2"/>
<evidence type="ECO:0000256" key="1">
    <source>
        <dbReference type="ARBA" id="ARBA00004651"/>
    </source>
</evidence>
<keyword evidence="2" id="KW-0813">Transport</keyword>
<feature type="transmembrane region" description="Helical" evidence="10">
    <location>
        <begin position="421"/>
        <end position="437"/>
    </location>
</feature>